<feature type="transmembrane region" description="Helical" evidence="5">
    <location>
        <begin position="17"/>
        <end position="36"/>
    </location>
</feature>
<proteinExistence type="predicted"/>
<evidence type="ECO:0000313" key="6">
    <source>
        <dbReference type="EMBL" id="KAK7494664.1"/>
    </source>
</evidence>
<feature type="transmembrane region" description="Helical" evidence="5">
    <location>
        <begin position="119"/>
        <end position="141"/>
    </location>
</feature>
<comment type="caution">
    <text evidence="6">The sequence shown here is derived from an EMBL/GenBank/DDBJ whole genome shotgun (WGS) entry which is preliminary data.</text>
</comment>
<keyword evidence="2 5" id="KW-0812">Transmembrane</keyword>
<evidence type="ECO:0000256" key="4">
    <source>
        <dbReference type="ARBA" id="ARBA00023136"/>
    </source>
</evidence>
<dbReference type="Proteomes" id="UP001519460">
    <property type="component" value="Unassembled WGS sequence"/>
</dbReference>
<keyword evidence="3 5" id="KW-1133">Transmembrane helix</keyword>
<reference evidence="6 7" key="1">
    <citation type="journal article" date="2023" name="Sci. Data">
        <title>Genome assembly of the Korean intertidal mud-creeper Batillaria attramentaria.</title>
        <authorList>
            <person name="Patra A.K."/>
            <person name="Ho P.T."/>
            <person name="Jun S."/>
            <person name="Lee S.J."/>
            <person name="Kim Y."/>
            <person name="Won Y.J."/>
        </authorList>
    </citation>
    <scope>NUCLEOTIDE SEQUENCE [LARGE SCALE GENOMIC DNA]</scope>
    <source>
        <strain evidence="6">Wonlab-2016</strain>
    </source>
</reference>
<evidence type="ECO:0000256" key="3">
    <source>
        <dbReference type="ARBA" id="ARBA00022989"/>
    </source>
</evidence>
<dbReference type="InterPro" id="IPR023271">
    <property type="entry name" value="Aquaporin-like"/>
</dbReference>
<name>A0ABD0L6J5_9CAEN</name>
<dbReference type="GO" id="GO:0016020">
    <property type="term" value="C:membrane"/>
    <property type="evidence" value="ECO:0007669"/>
    <property type="project" value="UniProtKB-SubCell"/>
</dbReference>
<dbReference type="InterPro" id="IPR051883">
    <property type="entry name" value="AQP11/12_channel"/>
</dbReference>
<dbReference type="PANTHER" id="PTHR21191">
    <property type="entry name" value="AQUAPORIN"/>
    <property type="match status" value="1"/>
</dbReference>
<keyword evidence="4 5" id="KW-0472">Membrane</keyword>
<organism evidence="6 7">
    <name type="scientific">Batillaria attramentaria</name>
    <dbReference type="NCBI Taxonomy" id="370345"/>
    <lineage>
        <taxon>Eukaryota</taxon>
        <taxon>Metazoa</taxon>
        <taxon>Spiralia</taxon>
        <taxon>Lophotrochozoa</taxon>
        <taxon>Mollusca</taxon>
        <taxon>Gastropoda</taxon>
        <taxon>Caenogastropoda</taxon>
        <taxon>Sorbeoconcha</taxon>
        <taxon>Cerithioidea</taxon>
        <taxon>Batillariidae</taxon>
        <taxon>Batillaria</taxon>
    </lineage>
</organism>
<evidence type="ECO:0000256" key="1">
    <source>
        <dbReference type="ARBA" id="ARBA00004141"/>
    </source>
</evidence>
<dbReference type="PANTHER" id="PTHR21191:SF16">
    <property type="entry name" value="AQUAPORIN"/>
    <property type="match status" value="1"/>
</dbReference>
<dbReference type="EMBL" id="JACVVK020000081">
    <property type="protein sequence ID" value="KAK7494664.1"/>
    <property type="molecule type" value="Genomic_DNA"/>
</dbReference>
<sequence>MTARALWATVRGLDEDVPIVVGAILVYILAFILCLILQRITRLILPRVLYVFVADFFFSLAICAYPYSHGTMRQLFGHAGYFFAAVPLVTLTCLTFEGSPSPLGVFAKYVKGEESLTRLVVRVVIQTVAAFLSFRLVYLIWSMEVWRHS</sequence>
<comment type="subcellular location">
    <subcellularLocation>
        <location evidence="1">Membrane</location>
        <topology evidence="1">Multi-pass membrane protein</topology>
    </subcellularLocation>
</comment>
<accession>A0ABD0L6J5</accession>
<feature type="transmembrane region" description="Helical" evidence="5">
    <location>
        <begin position="48"/>
        <end position="67"/>
    </location>
</feature>
<protein>
    <submittedName>
        <fullName evidence="6">Uncharacterized protein</fullName>
    </submittedName>
</protein>
<feature type="transmembrane region" description="Helical" evidence="5">
    <location>
        <begin position="79"/>
        <end position="98"/>
    </location>
</feature>
<evidence type="ECO:0000256" key="5">
    <source>
        <dbReference type="SAM" id="Phobius"/>
    </source>
</evidence>
<evidence type="ECO:0000313" key="7">
    <source>
        <dbReference type="Proteomes" id="UP001519460"/>
    </source>
</evidence>
<dbReference type="AlphaFoldDB" id="A0ABD0L6J5"/>
<gene>
    <name evidence="6" type="ORF">BaRGS_00014062</name>
</gene>
<keyword evidence="7" id="KW-1185">Reference proteome</keyword>
<evidence type="ECO:0000256" key="2">
    <source>
        <dbReference type="ARBA" id="ARBA00022692"/>
    </source>
</evidence>
<dbReference type="SUPFAM" id="SSF81338">
    <property type="entry name" value="Aquaporin-like"/>
    <property type="match status" value="1"/>
</dbReference>